<feature type="modified residue" description="Phosphocysteine; by EIIA" evidence="7">
    <location>
        <position position="8"/>
    </location>
</feature>
<evidence type="ECO:0000313" key="9">
    <source>
        <dbReference type="EMBL" id="MBY0753904.1"/>
    </source>
</evidence>
<dbReference type="PROSITE" id="PS51100">
    <property type="entry name" value="PTS_EIIB_TYPE_3"/>
    <property type="match status" value="1"/>
</dbReference>
<keyword evidence="2" id="KW-0597">Phosphoprotein</keyword>
<organism evidence="9 10">
    <name type="scientific">Clostridium sardiniense</name>
    <name type="common">Clostridium absonum</name>
    <dbReference type="NCBI Taxonomy" id="29369"/>
    <lineage>
        <taxon>Bacteria</taxon>
        <taxon>Bacillati</taxon>
        <taxon>Bacillota</taxon>
        <taxon>Clostridia</taxon>
        <taxon>Eubacteriales</taxon>
        <taxon>Clostridiaceae</taxon>
        <taxon>Clostridium</taxon>
    </lineage>
</organism>
<evidence type="ECO:0000256" key="4">
    <source>
        <dbReference type="ARBA" id="ARBA00022679"/>
    </source>
</evidence>
<dbReference type="Gene3D" id="3.40.50.2300">
    <property type="match status" value="1"/>
</dbReference>
<comment type="caution">
    <text evidence="9">The sequence shown here is derived from an EMBL/GenBank/DDBJ whole genome shotgun (WGS) entry which is preliminary data.</text>
</comment>
<proteinExistence type="predicted"/>
<sequence>MKKIFLFCDAGMSTSLLVSKMQEVVKKHNLDIHIEANPCVKAHALIQEQRPDCVLLGPQVRFMLKKMQEECEPLGIPVDAINAADYGVMDGEKVLKHAIKLIKKASK</sequence>
<dbReference type="InterPro" id="IPR003501">
    <property type="entry name" value="PTS_EIIB_2/3"/>
</dbReference>
<keyword evidence="10" id="KW-1185">Reference proteome</keyword>
<accession>A0ABS7KT53</accession>
<dbReference type="EMBL" id="JAIKTU010000001">
    <property type="protein sequence ID" value="MBY0753904.1"/>
    <property type="molecule type" value="Genomic_DNA"/>
</dbReference>
<protein>
    <submittedName>
        <fullName evidence="9">PTS sugar transporter subunit IIB</fullName>
    </submittedName>
</protein>
<evidence type="ECO:0000256" key="7">
    <source>
        <dbReference type="PROSITE-ProRule" id="PRU00423"/>
    </source>
</evidence>
<keyword evidence="6" id="KW-0418">Kinase</keyword>
<evidence type="ECO:0000256" key="1">
    <source>
        <dbReference type="ARBA" id="ARBA00022448"/>
    </source>
</evidence>
<dbReference type="PANTHER" id="PTHR34581">
    <property type="entry name" value="PTS SYSTEM N,N'-DIACETYLCHITOBIOSE-SPECIFIC EIIB COMPONENT"/>
    <property type="match status" value="1"/>
</dbReference>
<keyword evidence="4" id="KW-0808">Transferase</keyword>
<dbReference type="CDD" id="cd05564">
    <property type="entry name" value="PTS_IIB_chitobiose_lichenan"/>
    <property type="match status" value="1"/>
</dbReference>
<dbReference type="InterPro" id="IPR013012">
    <property type="entry name" value="PTS_EIIB_3"/>
</dbReference>
<feature type="domain" description="PTS EIIB type-3" evidence="8">
    <location>
        <begin position="1"/>
        <end position="107"/>
    </location>
</feature>
<evidence type="ECO:0000256" key="5">
    <source>
        <dbReference type="ARBA" id="ARBA00022683"/>
    </source>
</evidence>
<evidence type="ECO:0000259" key="8">
    <source>
        <dbReference type="PROSITE" id="PS51100"/>
    </source>
</evidence>
<dbReference type="InterPro" id="IPR036095">
    <property type="entry name" value="PTS_EIIB-like_sf"/>
</dbReference>
<dbReference type="RefSeq" id="WP_204593150.1">
    <property type="nucleotide sequence ID" value="NZ_JAFBDA010000001.1"/>
</dbReference>
<dbReference type="Proteomes" id="UP001299068">
    <property type="component" value="Unassembled WGS sequence"/>
</dbReference>
<gene>
    <name evidence="9" type="ORF">K5V21_00405</name>
</gene>
<dbReference type="SUPFAM" id="SSF52794">
    <property type="entry name" value="PTS system IIB component-like"/>
    <property type="match status" value="1"/>
</dbReference>
<name>A0ABS7KT53_CLOSR</name>
<dbReference type="InterPro" id="IPR051819">
    <property type="entry name" value="PTS_sugar-specific_EIIB"/>
</dbReference>
<evidence type="ECO:0000313" key="10">
    <source>
        <dbReference type="Proteomes" id="UP001299068"/>
    </source>
</evidence>
<keyword evidence="3 9" id="KW-0762">Sugar transport</keyword>
<dbReference type="PANTHER" id="PTHR34581:SF2">
    <property type="entry name" value="PTS SYSTEM N,N'-DIACETYLCHITOBIOSE-SPECIFIC EIIB COMPONENT"/>
    <property type="match status" value="1"/>
</dbReference>
<evidence type="ECO:0000256" key="2">
    <source>
        <dbReference type="ARBA" id="ARBA00022553"/>
    </source>
</evidence>
<reference evidence="9 10" key="1">
    <citation type="journal article" date="2021" name="Cell Host Microbe">
        <title>in vivo commensal control of Clostridioides difficile virulence.</title>
        <authorList>
            <person name="Girinathan B.P."/>
            <person name="Dibenedetto N."/>
            <person name="Worley J.N."/>
            <person name="Peltier J."/>
            <person name="Arrieta-Ortiz M.L."/>
            <person name="Rupa Christinal Immanuel S."/>
            <person name="Lavin R."/>
            <person name="Delaney M.L."/>
            <person name="Cummins C."/>
            <person name="Hoffmann M."/>
            <person name="Luo Y."/>
            <person name="Gonzalez-Escalona N."/>
            <person name="Allard M."/>
            <person name="Onderdonk A.B."/>
            <person name="Gerber G.K."/>
            <person name="Sonenshein A.L."/>
            <person name="Baliga N."/>
            <person name="Dupuy B."/>
            <person name="Bry L."/>
        </authorList>
    </citation>
    <scope>NUCLEOTIDE SEQUENCE [LARGE SCALE GENOMIC DNA]</scope>
    <source>
        <strain evidence="9 10">DSM 599</strain>
    </source>
</reference>
<evidence type="ECO:0000256" key="3">
    <source>
        <dbReference type="ARBA" id="ARBA00022597"/>
    </source>
</evidence>
<evidence type="ECO:0000256" key="6">
    <source>
        <dbReference type="ARBA" id="ARBA00022777"/>
    </source>
</evidence>
<dbReference type="Pfam" id="PF02302">
    <property type="entry name" value="PTS_IIB"/>
    <property type="match status" value="1"/>
</dbReference>
<keyword evidence="5" id="KW-0598">Phosphotransferase system</keyword>
<keyword evidence="1" id="KW-0813">Transport</keyword>